<gene>
    <name evidence="3" type="ORF">CSLFYP84_01022</name>
    <name evidence="2" type="ORF">K5I21_03615</name>
</gene>
<accession>A0A6N3B0P7</accession>
<dbReference type="Pfam" id="PF01584">
    <property type="entry name" value="CheW"/>
    <property type="match status" value="1"/>
</dbReference>
<protein>
    <submittedName>
        <fullName evidence="2">Chemotaxis protein CheW</fullName>
    </submittedName>
</protein>
<dbReference type="RefSeq" id="WP_158237108.1">
    <property type="nucleotide sequence ID" value="NZ_CABHNX010000203.1"/>
</dbReference>
<evidence type="ECO:0000259" key="1">
    <source>
        <dbReference type="Pfam" id="PF01584"/>
    </source>
</evidence>
<feature type="domain" description="CheW-like" evidence="1">
    <location>
        <begin position="10"/>
        <end position="97"/>
    </location>
</feature>
<dbReference type="InterPro" id="IPR036061">
    <property type="entry name" value="CheW-like_dom_sf"/>
</dbReference>
<evidence type="ECO:0000313" key="2">
    <source>
        <dbReference type="EMBL" id="MCK0084984.1"/>
    </source>
</evidence>
<dbReference type="GO" id="GO:0006935">
    <property type="term" value="P:chemotaxis"/>
    <property type="evidence" value="ECO:0007669"/>
    <property type="project" value="InterPro"/>
</dbReference>
<reference evidence="3" key="1">
    <citation type="submission" date="2019-11" db="EMBL/GenBank/DDBJ databases">
        <authorList>
            <person name="Feng L."/>
        </authorList>
    </citation>
    <scope>NUCLEOTIDE SEQUENCE</scope>
    <source>
        <strain evidence="3">CsymbiosumLFYP84</strain>
    </source>
</reference>
<dbReference type="AlphaFoldDB" id="A0A6N3B0P7"/>
<dbReference type="InterPro" id="IPR002545">
    <property type="entry name" value="CheW-lke_dom"/>
</dbReference>
<dbReference type="EMBL" id="JAINVB010000001">
    <property type="protein sequence ID" value="MCK0084984.1"/>
    <property type="molecule type" value="Genomic_DNA"/>
</dbReference>
<evidence type="ECO:0000313" key="3">
    <source>
        <dbReference type="EMBL" id="VYT96317.1"/>
    </source>
</evidence>
<reference evidence="2" key="2">
    <citation type="journal article" date="2022" name="Cell Host Microbe">
        <title>Colonization of the live biotherapeutic product VE303 and modulation of the microbiota and metabolites in healthy volunteers.</title>
        <authorList>
            <person name="Dsouza M."/>
            <person name="Menon R."/>
            <person name="Crossette E."/>
            <person name="Bhattarai S.K."/>
            <person name="Schneider J."/>
            <person name="Kim Y.G."/>
            <person name="Reddy S."/>
            <person name="Caballero S."/>
            <person name="Felix C."/>
            <person name="Cornacchione L."/>
            <person name="Hendrickson J."/>
            <person name="Watson A.R."/>
            <person name="Minot S.S."/>
            <person name="Greenfield N."/>
            <person name="Schopf L."/>
            <person name="Szabady R."/>
            <person name="Patarroyo J."/>
            <person name="Smith W."/>
            <person name="Harrison P."/>
            <person name="Kuijper E.J."/>
            <person name="Kelly C.P."/>
            <person name="Olle B."/>
            <person name="Bobilev D."/>
            <person name="Silber J.L."/>
            <person name="Bucci V."/>
            <person name="Roberts B."/>
            <person name="Faith J."/>
            <person name="Norman J.M."/>
        </authorList>
    </citation>
    <scope>NUCLEOTIDE SEQUENCE</scope>
    <source>
        <strain evidence="2">VE303-04</strain>
    </source>
</reference>
<dbReference type="EMBL" id="CACRUA010000010">
    <property type="protein sequence ID" value="VYT96317.1"/>
    <property type="molecule type" value="Genomic_DNA"/>
</dbReference>
<dbReference type="GO" id="GO:0007165">
    <property type="term" value="P:signal transduction"/>
    <property type="evidence" value="ECO:0007669"/>
    <property type="project" value="InterPro"/>
</dbReference>
<proteinExistence type="predicted"/>
<dbReference type="SUPFAM" id="SSF50341">
    <property type="entry name" value="CheW-like"/>
    <property type="match status" value="1"/>
</dbReference>
<organism evidence="3">
    <name type="scientific">Clostridium symbiosum</name>
    <name type="common">Bacteroides symbiosus</name>
    <dbReference type="NCBI Taxonomy" id="1512"/>
    <lineage>
        <taxon>Bacteria</taxon>
        <taxon>Bacillati</taxon>
        <taxon>Bacillota</taxon>
        <taxon>Clostridia</taxon>
        <taxon>Lachnospirales</taxon>
        <taxon>Lachnospiraceae</taxon>
        <taxon>Otoolea</taxon>
    </lineage>
</organism>
<sequence length="102" mass="11123">MAEETKNGYLELYCGDGYARVPMEQVGMILSRPEIIAVPGAPEDVAGMVYFHNRLIAVRYPQGAQRKSSYGCAVLICREDGGLYGLLADSLSGGDRLDTVYE</sequence>
<name>A0A6N3B0P7_CLOSY</name>
<dbReference type="Proteomes" id="UP001203136">
    <property type="component" value="Unassembled WGS sequence"/>
</dbReference>